<evidence type="ECO:0000256" key="1">
    <source>
        <dbReference type="SAM" id="MobiDB-lite"/>
    </source>
</evidence>
<evidence type="ECO:0000313" key="3">
    <source>
        <dbReference type="Proteomes" id="UP000813462"/>
    </source>
</evidence>
<reference evidence="2" key="1">
    <citation type="journal article" date="2021" name="Front. Plant Sci.">
        <title>Chromosome-Scale Genome Assembly for Chinese Sour Jujube and Insights Into Its Genome Evolution and Domestication Signature.</title>
        <authorList>
            <person name="Shen L.-Y."/>
            <person name="Luo H."/>
            <person name="Wang X.-L."/>
            <person name="Wang X.-M."/>
            <person name="Qiu X.-J."/>
            <person name="Liu H."/>
            <person name="Zhou S.-S."/>
            <person name="Jia K.-H."/>
            <person name="Nie S."/>
            <person name="Bao Y.-T."/>
            <person name="Zhang R.-G."/>
            <person name="Yun Q.-Z."/>
            <person name="Chai Y.-H."/>
            <person name="Lu J.-Y."/>
            <person name="Li Y."/>
            <person name="Zhao S.-W."/>
            <person name="Mao J.-F."/>
            <person name="Jia S.-G."/>
            <person name="Mao Y.-M."/>
        </authorList>
    </citation>
    <scope>NUCLEOTIDE SEQUENCE</scope>
    <source>
        <strain evidence="2">AT0</strain>
        <tissue evidence="2">Leaf</tissue>
    </source>
</reference>
<proteinExistence type="predicted"/>
<protein>
    <submittedName>
        <fullName evidence="2">Uncharacterized protein</fullName>
    </submittedName>
</protein>
<accession>A0A978U8K5</accession>
<dbReference type="EMBL" id="JAEACU010000341">
    <property type="protein sequence ID" value="KAH7510792.1"/>
    <property type="molecule type" value="Genomic_DNA"/>
</dbReference>
<name>A0A978U8K5_ZIZJJ</name>
<organism evidence="2 3">
    <name type="scientific">Ziziphus jujuba var. spinosa</name>
    <dbReference type="NCBI Taxonomy" id="714518"/>
    <lineage>
        <taxon>Eukaryota</taxon>
        <taxon>Viridiplantae</taxon>
        <taxon>Streptophyta</taxon>
        <taxon>Embryophyta</taxon>
        <taxon>Tracheophyta</taxon>
        <taxon>Spermatophyta</taxon>
        <taxon>Magnoliopsida</taxon>
        <taxon>eudicotyledons</taxon>
        <taxon>Gunneridae</taxon>
        <taxon>Pentapetalae</taxon>
        <taxon>rosids</taxon>
        <taxon>fabids</taxon>
        <taxon>Rosales</taxon>
        <taxon>Rhamnaceae</taxon>
        <taxon>Paliureae</taxon>
        <taxon>Ziziphus</taxon>
    </lineage>
</organism>
<evidence type="ECO:0000313" key="2">
    <source>
        <dbReference type="EMBL" id="KAH7510792.1"/>
    </source>
</evidence>
<comment type="caution">
    <text evidence="2">The sequence shown here is derived from an EMBL/GenBank/DDBJ whole genome shotgun (WGS) entry which is preliminary data.</text>
</comment>
<sequence>MLPMTFHHISLQEARERHEAEITDSDLEVMPTEEPKGITPEISFPAIAGMDHPQTFRVLGRLQNEDLIVLIDGVVPIISSTRQWLQNMVYP</sequence>
<dbReference type="Proteomes" id="UP000813462">
    <property type="component" value="Unassembled WGS sequence"/>
</dbReference>
<gene>
    <name evidence="2" type="ORF">FEM48_ZijujUnG0087800</name>
</gene>
<feature type="region of interest" description="Disordered" evidence="1">
    <location>
        <begin position="17"/>
        <end position="40"/>
    </location>
</feature>
<dbReference type="AlphaFoldDB" id="A0A978U8K5"/>